<dbReference type="PANTHER" id="PTHR47219:SF9">
    <property type="entry name" value="GTPASE ACTIVATING PROTEIN AND CENTROSOME-ASSOCIATED, ISOFORM B"/>
    <property type="match status" value="1"/>
</dbReference>
<dbReference type="Gene3D" id="1.10.472.80">
    <property type="entry name" value="Ypt/Rab-GAP domain of gyp1p, domain 3"/>
    <property type="match status" value="1"/>
</dbReference>
<dbReference type="GO" id="GO:0031267">
    <property type="term" value="F:small GTPase binding"/>
    <property type="evidence" value="ECO:0007669"/>
    <property type="project" value="TreeGrafter"/>
</dbReference>
<evidence type="ECO:0000313" key="5">
    <source>
        <dbReference type="Proteomes" id="UP000019763"/>
    </source>
</evidence>
<dbReference type="GeneID" id="22915205"/>
<dbReference type="PROSITE" id="PS50086">
    <property type="entry name" value="TBC_RABGAP"/>
    <property type="match status" value="1"/>
</dbReference>
<evidence type="ECO:0000259" key="3">
    <source>
        <dbReference type="PROSITE" id="PS50086"/>
    </source>
</evidence>
<dbReference type="Pfam" id="PF00566">
    <property type="entry name" value="RabGAP-TBC"/>
    <property type="match status" value="1"/>
</dbReference>
<proteinExistence type="predicted"/>
<feature type="transmembrane region" description="Helical" evidence="2">
    <location>
        <begin position="134"/>
        <end position="155"/>
    </location>
</feature>
<dbReference type="Gene3D" id="1.10.8.270">
    <property type="entry name" value="putative rabgap domain of human tbc1 domain family member 14 like domains"/>
    <property type="match status" value="1"/>
</dbReference>
<evidence type="ECO:0000313" key="4">
    <source>
        <dbReference type="EMBL" id="EZG44313.1"/>
    </source>
</evidence>
<dbReference type="OrthoDB" id="294251at2759"/>
<dbReference type="EMBL" id="AFNH02001107">
    <property type="protein sequence ID" value="EZG44313.1"/>
    <property type="molecule type" value="Genomic_DNA"/>
</dbReference>
<keyword evidence="2" id="KW-0812">Transmembrane</keyword>
<keyword evidence="2" id="KW-1133">Transmembrane helix</keyword>
<name>A0A023B037_GRENI</name>
<evidence type="ECO:0000256" key="1">
    <source>
        <dbReference type="SAM" id="MobiDB-lite"/>
    </source>
</evidence>
<dbReference type="AlphaFoldDB" id="A0A023B037"/>
<dbReference type="InterPro" id="IPR000195">
    <property type="entry name" value="Rab-GAP-TBC_dom"/>
</dbReference>
<dbReference type="eggNOG" id="KOG1102">
    <property type="taxonomic scope" value="Eukaryota"/>
</dbReference>
<dbReference type="RefSeq" id="XP_011132712.1">
    <property type="nucleotide sequence ID" value="XM_011134410.1"/>
</dbReference>
<evidence type="ECO:0000256" key="2">
    <source>
        <dbReference type="SAM" id="Phobius"/>
    </source>
</evidence>
<keyword evidence="2" id="KW-0472">Membrane</keyword>
<dbReference type="VEuPathDB" id="CryptoDB:GNI_148870"/>
<feature type="non-terminal residue" evidence="4">
    <location>
        <position position="1"/>
    </location>
</feature>
<dbReference type="GO" id="GO:0005096">
    <property type="term" value="F:GTPase activator activity"/>
    <property type="evidence" value="ECO:0007669"/>
    <property type="project" value="TreeGrafter"/>
</dbReference>
<comment type="caution">
    <text evidence="4">The sequence shown here is derived from an EMBL/GenBank/DDBJ whole genome shotgun (WGS) entry which is preliminary data.</text>
</comment>
<feature type="transmembrane region" description="Helical" evidence="2">
    <location>
        <begin position="6"/>
        <end position="28"/>
    </location>
</feature>
<gene>
    <name evidence="4" type="ORF">GNI_148870</name>
</gene>
<dbReference type="Proteomes" id="UP000019763">
    <property type="component" value="Unassembled WGS sequence"/>
</dbReference>
<feature type="compositionally biased region" description="Basic residues" evidence="1">
    <location>
        <begin position="312"/>
        <end position="322"/>
    </location>
</feature>
<organism evidence="4 5">
    <name type="scientific">Gregarina niphandrodes</name>
    <name type="common">Septate eugregarine</name>
    <dbReference type="NCBI Taxonomy" id="110365"/>
    <lineage>
        <taxon>Eukaryota</taxon>
        <taxon>Sar</taxon>
        <taxon>Alveolata</taxon>
        <taxon>Apicomplexa</taxon>
        <taxon>Conoidasida</taxon>
        <taxon>Gregarinasina</taxon>
        <taxon>Eugregarinorida</taxon>
        <taxon>Gregarinidae</taxon>
        <taxon>Gregarina</taxon>
    </lineage>
</organism>
<feature type="region of interest" description="Disordered" evidence="1">
    <location>
        <begin position="300"/>
        <end position="322"/>
    </location>
</feature>
<dbReference type="PANTHER" id="PTHR47219">
    <property type="entry name" value="RAB GTPASE-ACTIVATING PROTEIN 1-LIKE"/>
    <property type="match status" value="1"/>
</dbReference>
<sequence>NAYANFAPHIGYCQGMNFVCGFLLLIAAESRASASPRQCASPESSVTAADSGTALAAAESPPRSVLETYEEYEVFYMLCLLMARYHLHGFYRESFPLLDPFVDECQRRCRIYCPSLISHFEKENVLAPVYIHQWFLTLFVTSLPAGATVVLWDYILASNVHSVVSITMSLLSVLQSFLLRLRFEGIVRFLKSLRNSGNCDEFRIGRMLVKQAEDFQPMTLNTSNMTLDTMTLRPDTMTLRPDTNRSIDFSTGNIDWAQILYVSAATLYTKEAEPTVQLDLTPPSGGDWNNPFASIVVDVPADSDEEPANKKTTTRHFFSRQH</sequence>
<reference evidence="4" key="1">
    <citation type="submission" date="2013-12" db="EMBL/GenBank/DDBJ databases">
        <authorList>
            <person name="Omoto C.K."/>
            <person name="Sibley D."/>
            <person name="Venepally P."/>
            <person name="Hadjithomas M."/>
            <person name="Karamycheva S."/>
            <person name="Brunk B."/>
            <person name="Roos D."/>
            <person name="Caler E."/>
            <person name="Lorenzi H."/>
        </authorList>
    </citation>
    <scope>NUCLEOTIDE SEQUENCE</scope>
</reference>
<keyword evidence="5" id="KW-1185">Reference proteome</keyword>
<dbReference type="InterPro" id="IPR050302">
    <property type="entry name" value="Rab_GAP_TBC_domain"/>
</dbReference>
<protein>
    <submittedName>
        <fullName evidence="4">TBC domain protein</fullName>
    </submittedName>
</protein>
<dbReference type="InterPro" id="IPR035969">
    <property type="entry name" value="Rab-GAP_TBC_sf"/>
</dbReference>
<feature type="transmembrane region" description="Helical" evidence="2">
    <location>
        <begin position="161"/>
        <end position="181"/>
    </location>
</feature>
<accession>A0A023B037</accession>
<feature type="domain" description="Rab-GAP TBC" evidence="3">
    <location>
        <begin position="1"/>
        <end position="159"/>
    </location>
</feature>
<dbReference type="SUPFAM" id="SSF47923">
    <property type="entry name" value="Ypt/Rab-GAP domain of gyp1p"/>
    <property type="match status" value="2"/>
</dbReference>